<dbReference type="InterPro" id="IPR000683">
    <property type="entry name" value="Gfo/Idh/MocA-like_OxRdtase_N"/>
</dbReference>
<accession>A0A9W9HUB2</accession>
<proteinExistence type="predicted"/>
<dbReference type="InterPro" id="IPR036291">
    <property type="entry name" value="NAD(P)-bd_dom_sf"/>
</dbReference>
<name>A0A9W9HUB2_9EURO</name>
<dbReference type="SUPFAM" id="SSF51735">
    <property type="entry name" value="NAD(P)-binding Rossmann-fold domains"/>
    <property type="match status" value="1"/>
</dbReference>
<dbReference type="GO" id="GO:0000166">
    <property type="term" value="F:nucleotide binding"/>
    <property type="evidence" value="ECO:0007669"/>
    <property type="project" value="InterPro"/>
</dbReference>
<reference evidence="2" key="1">
    <citation type="submission" date="2022-11" db="EMBL/GenBank/DDBJ databases">
        <authorList>
            <person name="Petersen C."/>
        </authorList>
    </citation>
    <scope>NUCLEOTIDE SEQUENCE</scope>
    <source>
        <strain evidence="2">IBT 26290</strain>
    </source>
</reference>
<keyword evidence="3" id="KW-1185">Reference proteome</keyword>
<evidence type="ECO:0000259" key="1">
    <source>
        <dbReference type="Pfam" id="PF01408"/>
    </source>
</evidence>
<dbReference type="Pfam" id="PF01408">
    <property type="entry name" value="GFO_IDH_MocA"/>
    <property type="match status" value="1"/>
</dbReference>
<evidence type="ECO:0000313" key="2">
    <source>
        <dbReference type="EMBL" id="KAJ5157606.1"/>
    </source>
</evidence>
<reference evidence="2" key="2">
    <citation type="journal article" date="2023" name="IMA Fungus">
        <title>Comparative genomic study of the Penicillium genus elucidates a diverse pangenome and 15 lateral gene transfer events.</title>
        <authorList>
            <person name="Petersen C."/>
            <person name="Sorensen T."/>
            <person name="Nielsen M.R."/>
            <person name="Sondergaard T.E."/>
            <person name="Sorensen J.L."/>
            <person name="Fitzpatrick D.A."/>
            <person name="Frisvad J.C."/>
            <person name="Nielsen K.L."/>
        </authorList>
    </citation>
    <scope>NUCLEOTIDE SEQUENCE</scope>
    <source>
        <strain evidence="2">IBT 26290</strain>
    </source>
</reference>
<dbReference type="GeneID" id="81430006"/>
<dbReference type="AlphaFoldDB" id="A0A9W9HUB2"/>
<dbReference type="RefSeq" id="XP_056540595.1">
    <property type="nucleotide sequence ID" value="XM_056690830.1"/>
</dbReference>
<gene>
    <name evidence="2" type="ORF">N7482_008706</name>
</gene>
<comment type="caution">
    <text evidence="2">The sequence shown here is derived from an EMBL/GenBank/DDBJ whole genome shotgun (WGS) entry which is preliminary data.</text>
</comment>
<dbReference type="OrthoDB" id="446809at2759"/>
<evidence type="ECO:0000313" key="3">
    <source>
        <dbReference type="Proteomes" id="UP001149163"/>
    </source>
</evidence>
<dbReference type="EMBL" id="JAPQKN010000006">
    <property type="protein sequence ID" value="KAJ5157606.1"/>
    <property type="molecule type" value="Genomic_DNA"/>
</dbReference>
<dbReference type="Gene3D" id="3.40.50.720">
    <property type="entry name" value="NAD(P)-binding Rossmann-like Domain"/>
    <property type="match status" value="1"/>
</dbReference>
<feature type="domain" description="Gfo/Idh/MocA-like oxidoreductase N-terminal" evidence="1">
    <location>
        <begin position="85"/>
        <end position="133"/>
    </location>
</feature>
<protein>
    <submittedName>
        <fullName evidence="2">NAD-binding Rossmann fold oxidoreductase family protein</fullName>
    </submittedName>
</protein>
<sequence>MNKHWFLSMLHSLHTGRPLLYPKTVLRSSQTPAGCGGLRPSEPASCVEYSLPYSEGKSPCVISPARKDLDWANENLAQRGVHIYTFEEVIKIPNLEAVIIASPTTTHASQSLVAIQYGIHVLCETLVTINLDEFHGSRTRAQGYDHTTEIFNTIESKDQRCLENRVEISDSTGIQNEVFEGRMDLHAESSITKVNNFTVAIPDRTERPIKLDSALTVCRKN</sequence>
<dbReference type="Proteomes" id="UP001149163">
    <property type="component" value="Unassembled WGS sequence"/>
</dbReference>
<organism evidence="2 3">
    <name type="scientific">Penicillium canariense</name>
    <dbReference type="NCBI Taxonomy" id="189055"/>
    <lineage>
        <taxon>Eukaryota</taxon>
        <taxon>Fungi</taxon>
        <taxon>Dikarya</taxon>
        <taxon>Ascomycota</taxon>
        <taxon>Pezizomycotina</taxon>
        <taxon>Eurotiomycetes</taxon>
        <taxon>Eurotiomycetidae</taxon>
        <taxon>Eurotiales</taxon>
        <taxon>Aspergillaceae</taxon>
        <taxon>Penicillium</taxon>
    </lineage>
</organism>